<evidence type="ECO:0000313" key="4">
    <source>
        <dbReference type="Proteomes" id="UP000007575"/>
    </source>
</evidence>
<keyword evidence="1" id="KW-0812">Transmembrane</keyword>
<organism evidence="3 4">
    <name type="scientific">Deinococcus gobiensis (strain DSM 21396 / JCM 16679 / CGMCC 1.7299 / I-0)</name>
    <dbReference type="NCBI Taxonomy" id="745776"/>
    <lineage>
        <taxon>Bacteria</taxon>
        <taxon>Thermotogati</taxon>
        <taxon>Deinococcota</taxon>
        <taxon>Deinococci</taxon>
        <taxon>Deinococcales</taxon>
        <taxon>Deinococcaceae</taxon>
        <taxon>Deinococcus</taxon>
    </lineage>
</organism>
<dbReference type="Pfam" id="PF10882">
    <property type="entry name" value="bPH_5"/>
    <property type="match status" value="2"/>
</dbReference>
<evidence type="ECO:0000313" key="3">
    <source>
        <dbReference type="EMBL" id="AFD27862.1"/>
    </source>
</evidence>
<dbReference type="EMBL" id="CP002194">
    <property type="protein sequence ID" value="AFD27862.1"/>
    <property type="molecule type" value="Genomic_DNA"/>
</dbReference>
<gene>
    <name evidence="3" type="ordered locus">DGo_PC0070</name>
</gene>
<feature type="domain" description="Bacterial Pleckstrin homology" evidence="2">
    <location>
        <begin position="80"/>
        <end position="141"/>
    </location>
</feature>
<evidence type="ECO:0000256" key="1">
    <source>
        <dbReference type="SAM" id="Phobius"/>
    </source>
</evidence>
<proteinExistence type="predicted"/>
<feature type="domain" description="Bacterial Pleckstrin homology" evidence="2">
    <location>
        <begin position="180"/>
        <end position="275"/>
    </location>
</feature>
<feature type="transmembrane region" description="Helical" evidence="1">
    <location>
        <begin position="18"/>
        <end position="44"/>
    </location>
</feature>
<evidence type="ECO:0000259" key="2">
    <source>
        <dbReference type="Pfam" id="PF10882"/>
    </source>
</evidence>
<dbReference type="Proteomes" id="UP000007575">
    <property type="component" value="Plasmid P3"/>
</dbReference>
<dbReference type="HOGENOM" id="CLU_1110006_0_0_0"/>
<dbReference type="KEGG" id="dgo:DGo_PC0070"/>
<geneLocation type="plasmid" evidence="3 4">
    <name>P3</name>
</geneLocation>
<accession>H8H2W5</accession>
<dbReference type="RefSeq" id="WP_014682772.1">
    <property type="nucleotide sequence ID" value="NC_017771.1"/>
</dbReference>
<dbReference type="AlphaFoldDB" id="H8H2W5"/>
<keyword evidence="4" id="KW-1185">Reference proteome</keyword>
<keyword evidence="1" id="KW-1133">Transmembrane helix</keyword>
<feature type="transmembrane region" description="Helical" evidence="1">
    <location>
        <begin position="153"/>
        <end position="173"/>
    </location>
</feature>
<keyword evidence="3" id="KW-0614">Plasmid</keyword>
<name>H8H2W5_DEIGI</name>
<dbReference type="InterPro" id="IPR027783">
    <property type="entry name" value="Bacterial_PH-related"/>
</dbReference>
<keyword evidence="1" id="KW-0472">Membrane</keyword>
<protein>
    <recommendedName>
        <fullName evidence="2">Bacterial Pleckstrin homology domain-containing protein</fullName>
    </recommendedName>
</protein>
<dbReference type="OrthoDB" id="74092at2"/>
<sequence length="278" mass="30513">MTGHESVPISTAPEPMPWWWPVARLVLCLGVFALCGLFILPVLLGRPLYKVQGGQITVRGVQAQTIIPAGTPVTQDQIEIRRKVIGSAMVGYTVGQFDLARHGLANLYTDGSDHALVFRTTPRVTVLTPADPEGLLQAWRKNQTGIFRPARPASFSSAVWLSLLLLPLLVFFVRRPQLNYRWVDGALVVNAALSSRRFPVESTRAELTCERLGSRLFGTATPGYYTGTFAMKSAGGGRVQAYATLARPNAALLLKTEGKTYYLTPEDPQAVLDRFRTT</sequence>
<reference evidence="3 4" key="1">
    <citation type="journal article" date="2012" name="PLoS ONE">
        <title>Genome sequence and transcriptome analysis of the radioresistant bacterium Deinococcus gobiensis: insights into the extreme environmental adaptations.</title>
        <authorList>
            <person name="Yuan M."/>
            <person name="Chen M."/>
            <person name="Zhang W."/>
            <person name="Lu W."/>
            <person name="Wang J."/>
            <person name="Yang M."/>
            <person name="Zhao P."/>
            <person name="Tang R."/>
            <person name="Li X."/>
            <person name="Hao Y."/>
            <person name="Zhou Z."/>
            <person name="Zhan Y."/>
            <person name="Yu H."/>
            <person name="Teng C."/>
            <person name="Yan Y."/>
            <person name="Ping S."/>
            <person name="Wang Y."/>
            <person name="Lin M."/>
        </authorList>
    </citation>
    <scope>NUCLEOTIDE SEQUENCE [LARGE SCALE GENOMIC DNA]</scope>
    <source>
        <strain evidence="4">DSM 21396 / JCM 16679 / CGMCC 1.7299 / I-0</strain>
        <plasmid evidence="3">P3</plasmid>
    </source>
</reference>